<dbReference type="Proteomes" id="UP001054889">
    <property type="component" value="Unassembled WGS sequence"/>
</dbReference>
<gene>
    <name evidence="1" type="primary">ga28180</name>
    <name evidence="1" type="ORF">PR202_ga28180</name>
</gene>
<keyword evidence="2" id="KW-1185">Reference proteome</keyword>
<organism evidence="1 2">
    <name type="scientific">Eleusine coracana subsp. coracana</name>
    <dbReference type="NCBI Taxonomy" id="191504"/>
    <lineage>
        <taxon>Eukaryota</taxon>
        <taxon>Viridiplantae</taxon>
        <taxon>Streptophyta</taxon>
        <taxon>Embryophyta</taxon>
        <taxon>Tracheophyta</taxon>
        <taxon>Spermatophyta</taxon>
        <taxon>Magnoliopsida</taxon>
        <taxon>Liliopsida</taxon>
        <taxon>Poales</taxon>
        <taxon>Poaceae</taxon>
        <taxon>PACMAD clade</taxon>
        <taxon>Chloridoideae</taxon>
        <taxon>Cynodonteae</taxon>
        <taxon>Eleusininae</taxon>
        <taxon>Eleusine</taxon>
    </lineage>
</organism>
<sequence length="80" mass="8385">MRGNGLFAQVNGGTGQAWFAYVAAALSVPSLVPLFQWESAEAERSGLINANAELWKGRLAILGLALAATEYLTGASFINA</sequence>
<reference evidence="1" key="1">
    <citation type="journal article" date="2018" name="DNA Res.">
        <title>Multiple hybrid de novo genome assembly of finger millet, an orphan allotetraploid crop.</title>
        <authorList>
            <person name="Hatakeyama M."/>
            <person name="Aluri S."/>
            <person name="Balachadran M.T."/>
            <person name="Sivarajan S.R."/>
            <person name="Patrignani A."/>
            <person name="Gruter S."/>
            <person name="Poveda L."/>
            <person name="Shimizu-Inatsugi R."/>
            <person name="Baeten J."/>
            <person name="Francoijs K.J."/>
            <person name="Nataraja K.N."/>
            <person name="Reddy Y.A.N."/>
            <person name="Phadnis S."/>
            <person name="Ravikumar R.L."/>
            <person name="Schlapbach R."/>
            <person name="Sreeman S.M."/>
            <person name="Shimizu K.K."/>
        </authorList>
    </citation>
    <scope>NUCLEOTIDE SEQUENCE</scope>
</reference>
<dbReference type="SUPFAM" id="SSF103511">
    <property type="entry name" value="Chlorophyll a-b binding protein"/>
    <property type="match status" value="1"/>
</dbReference>
<reference evidence="1" key="2">
    <citation type="submission" date="2021-12" db="EMBL/GenBank/DDBJ databases">
        <title>Resequencing data analysis of finger millet.</title>
        <authorList>
            <person name="Hatakeyama M."/>
            <person name="Aluri S."/>
            <person name="Balachadran M.T."/>
            <person name="Sivarajan S.R."/>
            <person name="Poveda L."/>
            <person name="Shimizu-Inatsugi R."/>
            <person name="Schlapbach R."/>
            <person name="Sreeman S.M."/>
            <person name="Shimizu K.K."/>
        </authorList>
    </citation>
    <scope>NUCLEOTIDE SEQUENCE</scope>
</reference>
<dbReference type="AlphaFoldDB" id="A0AAV5DIX0"/>
<evidence type="ECO:0008006" key="3">
    <source>
        <dbReference type="Google" id="ProtNLM"/>
    </source>
</evidence>
<evidence type="ECO:0000313" key="2">
    <source>
        <dbReference type="Proteomes" id="UP001054889"/>
    </source>
</evidence>
<comment type="caution">
    <text evidence="1">The sequence shown here is derived from an EMBL/GenBank/DDBJ whole genome shotgun (WGS) entry which is preliminary data.</text>
</comment>
<name>A0AAV5DIX0_ELECO</name>
<dbReference type="EMBL" id="BQKI01000017">
    <property type="protein sequence ID" value="GJN10116.1"/>
    <property type="molecule type" value="Genomic_DNA"/>
</dbReference>
<accession>A0AAV5DIX0</accession>
<protein>
    <recommendedName>
        <fullName evidence="3">Early light-induced protein</fullName>
    </recommendedName>
</protein>
<proteinExistence type="predicted"/>
<evidence type="ECO:0000313" key="1">
    <source>
        <dbReference type="EMBL" id="GJN10116.1"/>
    </source>
</evidence>